<dbReference type="SMART" id="SM00534">
    <property type="entry name" value="MUTSac"/>
    <property type="match status" value="1"/>
</dbReference>
<dbReference type="SUPFAM" id="SSF52540">
    <property type="entry name" value="P-loop containing nucleoside triphosphate hydrolases"/>
    <property type="match status" value="1"/>
</dbReference>
<dbReference type="Gene3D" id="3.40.1170.10">
    <property type="entry name" value="DNA repair protein MutS, domain I"/>
    <property type="match status" value="1"/>
</dbReference>
<evidence type="ECO:0008006" key="10">
    <source>
        <dbReference type="Google" id="ProtNLM"/>
    </source>
</evidence>
<dbReference type="PANTHER" id="PTHR11361:SF34">
    <property type="entry name" value="DNA MISMATCH REPAIR PROTEIN MSH1, MITOCHONDRIAL"/>
    <property type="match status" value="1"/>
</dbReference>
<dbReference type="InterPro" id="IPR007696">
    <property type="entry name" value="DNA_mismatch_repair_MutS_core"/>
</dbReference>
<dbReference type="EMBL" id="MN740020">
    <property type="protein sequence ID" value="QHT84567.1"/>
    <property type="molecule type" value="Genomic_DNA"/>
</dbReference>
<dbReference type="InterPro" id="IPR036678">
    <property type="entry name" value="MutS_con_dom_sf"/>
</dbReference>
<evidence type="ECO:0000259" key="7">
    <source>
        <dbReference type="SMART" id="SM00533"/>
    </source>
</evidence>
<dbReference type="AlphaFoldDB" id="A0A6C0HWF7"/>
<dbReference type="Pfam" id="PF00488">
    <property type="entry name" value="MutS_V"/>
    <property type="match status" value="1"/>
</dbReference>
<evidence type="ECO:0000259" key="8">
    <source>
        <dbReference type="SMART" id="SM00534"/>
    </source>
</evidence>
<organism evidence="9">
    <name type="scientific">viral metagenome</name>
    <dbReference type="NCBI Taxonomy" id="1070528"/>
    <lineage>
        <taxon>unclassified sequences</taxon>
        <taxon>metagenomes</taxon>
        <taxon>organismal metagenomes</taxon>
    </lineage>
</organism>
<dbReference type="Pfam" id="PF01624">
    <property type="entry name" value="MutS_I"/>
    <property type="match status" value="1"/>
</dbReference>
<evidence type="ECO:0000256" key="1">
    <source>
        <dbReference type="ARBA" id="ARBA00006271"/>
    </source>
</evidence>
<keyword evidence="4" id="KW-0067">ATP-binding</keyword>
<dbReference type="GO" id="GO:0030983">
    <property type="term" value="F:mismatched DNA binding"/>
    <property type="evidence" value="ECO:0007669"/>
    <property type="project" value="InterPro"/>
</dbReference>
<keyword evidence="2" id="KW-0547">Nucleotide-binding</keyword>
<dbReference type="PIRSF" id="PIRSF037677">
    <property type="entry name" value="DNA_mis_repair_Msh6"/>
    <property type="match status" value="1"/>
</dbReference>
<dbReference type="PANTHER" id="PTHR11361">
    <property type="entry name" value="DNA MISMATCH REPAIR PROTEIN MUTS FAMILY MEMBER"/>
    <property type="match status" value="1"/>
</dbReference>
<evidence type="ECO:0000256" key="6">
    <source>
        <dbReference type="ARBA" id="ARBA00023204"/>
    </source>
</evidence>
<dbReference type="InterPro" id="IPR036187">
    <property type="entry name" value="DNA_mismatch_repair_MutS_sf"/>
</dbReference>
<dbReference type="SUPFAM" id="SSF53150">
    <property type="entry name" value="DNA repair protein MutS, domain II"/>
    <property type="match status" value="1"/>
</dbReference>
<evidence type="ECO:0000256" key="2">
    <source>
        <dbReference type="ARBA" id="ARBA00022741"/>
    </source>
</evidence>
<dbReference type="Pfam" id="PF05192">
    <property type="entry name" value="MutS_III"/>
    <property type="match status" value="1"/>
</dbReference>
<evidence type="ECO:0000313" key="9">
    <source>
        <dbReference type="EMBL" id="QHT84567.1"/>
    </source>
</evidence>
<feature type="domain" description="DNA mismatch repair protein MutS core" evidence="7">
    <location>
        <begin position="331"/>
        <end position="675"/>
    </location>
</feature>
<dbReference type="GO" id="GO:0006298">
    <property type="term" value="P:mismatch repair"/>
    <property type="evidence" value="ECO:0007669"/>
    <property type="project" value="InterPro"/>
</dbReference>
<reference evidence="9" key="1">
    <citation type="journal article" date="2020" name="Nature">
        <title>Giant virus diversity and host interactions through global metagenomics.</title>
        <authorList>
            <person name="Schulz F."/>
            <person name="Roux S."/>
            <person name="Paez-Espino D."/>
            <person name="Jungbluth S."/>
            <person name="Walsh D.A."/>
            <person name="Denef V.J."/>
            <person name="McMahon K.D."/>
            <person name="Konstantinidis K.T."/>
            <person name="Eloe-Fadrosh E.A."/>
            <person name="Kyrpides N.C."/>
            <person name="Woyke T."/>
        </authorList>
    </citation>
    <scope>NUCLEOTIDE SEQUENCE</scope>
    <source>
        <strain evidence="9">GVMAG-M-3300023184-177</strain>
    </source>
</reference>
<dbReference type="SUPFAM" id="SSF48334">
    <property type="entry name" value="DNA repair protein MutS, domain III"/>
    <property type="match status" value="1"/>
</dbReference>
<keyword evidence="3" id="KW-0227">DNA damage</keyword>
<keyword evidence="5" id="KW-0238">DNA-binding</keyword>
<evidence type="ECO:0000256" key="4">
    <source>
        <dbReference type="ARBA" id="ARBA00022840"/>
    </source>
</evidence>
<name>A0A6C0HWF7_9ZZZZ</name>
<evidence type="ECO:0000256" key="3">
    <source>
        <dbReference type="ARBA" id="ARBA00022763"/>
    </source>
</evidence>
<evidence type="ECO:0000256" key="5">
    <source>
        <dbReference type="ARBA" id="ARBA00023125"/>
    </source>
</evidence>
<feature type="domain" description="DNA mismatch repair proteins mutS family" evidence="8">
    <location>
        <begin position="695"/>
        <end position="886"/>
    </location>
</feature>
<dbReference type="InterPro" id="IPR007695">
    <property type="entry name" value="DNA_mismatch_repair_MutS-lik_N"/>
</dbReference>
<proteinExistence type="inferred from homology"/>
<sequence>MTESNQNKNNYNKEIFVKDYFDVHNHYVKQYGKSTLILMQVGSFHEAYNTDTDGPDLYYLGERINMTVTQKNKSKELSTSNPRMMGFPSYIVEDMVDRIVNLGYTIIRIDQTTEPPNPKREVVGIFSPSTILNNTTNKYLISIIFDALKVKTTNPILCIGLTAYDMTSGIGCVYETVSTNYDTMIALDNATRFLEKYPPSETIYNFTNQLDNYIKNNGSINRMSHDDILKYLRIDTNSMTTYNIPNINMVNNVKYQTELIENIFKNNLDNINLHAYNYARISLVGLLEFTKNHQPILLKKLSEPIFFDNENTLFLGNKALEQLDVLQTDNSKPKTLFDIINNCSTPMGKRYLIDQLCNPLINVEELNNRYNNISFLLEDKLFEKISKEMHNIYDLPKIIRKMELNKVYPSEIVHLINSIKQIINVFNIVKKNKLLGINKELIEKLKEINEHFNDTFDIDYIELVSFINYKEETVNYIINNKYDNLVGLVSDINVCTNFMDSLVSTLEKFIEEQNSKVIKKDTCSITLKNNDRDGHYMLLTKRRCKILQEKLAKMEYFNIGSIKINVKDLEFKDLPTGNNTKITCKDILKYSNEVSSLKASMAIQIKEAFYNEINIIIDNYKTILIDTSNIIKMLDFLNSGAKCAYNLGYCKPTIEYNDISFINAVELRHPIVEVINTDNEYHPHTISLGNNNTSNNGILLYGINSSGKSTLMKSIGLSIIMAQIGYYVPAKEFIYSPYKNLFTRIVGSDNLFRGMSSFMVEMIELMAILKRHNNSTLVIADEICRGTEEKSANIIVAYMLETLSKSNSSFITATHLHSIADLPSVKLIKGIKTMHISVSYDEVKDMLIYSRELKEGQGDKYYGVMVAKYMMRNDEFNIRTKELEYEYDNYHIKHSNYNKDVFMFECHICKSKNHLESHHINFQKDCDDVKVIKKPHIKKNAKYNLVILCSKCHDKIDRNEIIVKGWIKTSSGIMLEY</sequence>
<dbReference type="InterPro" id="IPR017261">
    <property type="entry name" value="DNA_mismatch_repair_MutS/MSH"/>
</dbReference>
<dbReference type="Gene3D" id="3.40.50.300">
    <property type="entry name" value="P-loop containing nucleotide triphosphate hydrolases"/>
    <property type="match status" value="1"/>
</dbReference>
<dbReference type="GO" id="GO:0005524">
    <property type="term" value="F:ATP binding"/>
    <property type="evidence" value="ECO:0007669"/>
    <property type="project" value="UniProtKB-KW"/>
</dbReference>
<dbReference type="InterPro" id="IPR027417">
    <property type="entry name" value="P-loop_NTPase"/>
</dbReference>
<dbReference type="SUPFAM" id="SSF55271">
    <property type="entry name" value="DNA repair protein MutS, domain I"/>
    <property type="match status" value="1"/>
</dbReference>
<dbReference type="InterPro" id="IPR000432">
    <property type="entry name" value="DNA_mismatch_repair_MutS_C"/>
</dbReference>
<keyword evidence="6" id="KW-0234">DNA repair</keyword>
<dbReference type="GO" id="GO:0140664">
    <property type="term" value="F:ATP-dependent DNA damage sensor activity"/>
    <property type="evidence" value="ECO:0007669"/>
    <property type="project" value="InterPro"/>
</dbReference>
<dbReference type="InterPro" id="IPR016151">
    <property type="entry name" value="DNA_mismatch_repair_MutS_N"/>
</dbReference>
<dbReference type="SMART" id="SM00533">
    <property type="entry name" value="MUTSd"/>
    <property type="match status" value="1"/>
</dbReference>
<dbReference type="GO" id="GO:0005634">
    <property type="term" value="C:nucleus"/>
    <property type="evidence" value="ECO:0007669"/>
    <property type="project" value="TreeGrafter"/>
</dbReference>
<dbReference type="Gene3D" id="1.10.1420.10">
    <property type="match status" value="1"/>
</dbReference>
<accession>A0A6C0HWF7</accession>
<protein>
    <recommendedName>
        <fullName evidence="10">DNA mismatch repair proteins mutS family domain-containing protein</fullName>
    </recommendedName>
</protein>
<comment type="similarity">
    <text evidence="1">Belongs to the DNA mismatch repair MutS family.</text>
</comment>
<dbReference type="InterPro" id="IPR045076">
    <property type="entry name" value="MutS"/>
</dbReference>